<name>A0A8H5PBU7_9HYPO</name>
<dbReference type="EMBL" id="JAAOAR010000235">
    <property type="protein sequence ID" value="KAF5593713.1"/>
    <property type="molecule type" value="Genomic_DNA"/>
</dbReference>
<comment type="caution">
    <text evidence="1">The sequence shown here is derived from an EMBL/GenBank/DDBJ whole genome shotgun (WGS) entry which is preliminary data.</text>
</comment>
<evidence type="ECO:0000313" key="1">
    <source>
        <dbReference type="EMBL" id="KAF5593713.1"/>
    </source>
</evidence>
<dbReference type="GO" id="GO:0016791">
    <property type="term" value="F:phosphatase activity"/>
    <property type="evidence" value="ECO:0007669"/>
    <property type="project" value="TreeGrafter"/>
</dbReference>
<dbReference type="Gene3D" id="3.40.50.1240">
    <property type="entry name" value="Phosphoglycerate mutase-like"/>
    <property type="match status" value="1"/>
</dbReference>
<dbReference type="PANTHER" id="PTHR48100">
    <property type="entry name" value="BROAD-SPECIFICITY PHOSPHATASE YOR283W-RELATED"/>
    <property type="match status" value="1"/>
</dbReference>
<gene>
    <name evidence="1" type="ORF">FPANT_5079</name>
</gene>
<dbReference type="InterPro" id="IPR013078">
    <property type="entry name" value="His_Pase_superF_clade-1"/>
</dbReference>
<dbReference type="GO" id="GO:0005737">
    <property type="term" value="C:cytoplasm"/>
    <property type="evidence" value="ECO:0007669"/>
    <property type="project" value="TreeGrafter"/>
</dbReference>
<sequence length="364" mass="40870">MEIQNIPYVEVVLIRHAEAVSNVLADNNGIGGCELTISQLQAVSERLSQNIEPDIKFRIGDFLPDGLTQFGISQVRDFVQLAIKANKGRIPNVYYVACSPLSRAIQTAQLLMDALDMVDEGGILCHPGLSELTGWPQDYEACTDDKGYRRYIMLSGGNTDPGKIVKEELINTAGCSLFDGSSWSPPSTPPLEAPSKESMKKSVQDARQWLQELAAQALKKHQEAQRPGPARIVVITHGGFQQFLTENRYCNYITSPGGSGLKWAGTSAQRNLDINLYRFDKHRLVELPYNPEYSRLFGKHYRCMERERLTREWPKNEDQEADHIEFIRNSFEETANLDKEVLDSIVSWVGVDNFLTSIAGTQDE</sequence>
<dbReference type="PANTHER" id="PTHR48100:SF1">
    <property type="entry name" value="HISTIDINE PHOSPHATASE FAMILY PROTEIN-RELATED"/>
    <property type="match status" value="1"/>
</dbReference>
<keyword evidence="2" id="KW-1185">Reference proteome</keyword>
<protein>
    <submittedName>
        <fullName evidence="1">Phosphoglycerate mutase family</fullName>
    </submittedName>
</protein>
<dbReference type="SUPFAM" id="SSF53254">
    <property type="entry name" value="Phosphoglycerate mutase-like"/>
    <property type="match status" value="1"/>
</dbReference>
<evidence type="ECO:0000313" key="2">
    <source>
        <dbReference type="Proteomes" id="UP000544095"/>
    </source>
</evidence>
<dbReference type="SMART" id="SM00855">
    <property type="entry name" value="PGAM"/>
    <property type="match status" value="1"/>
</dbReference>
<reference evidence="1 2" key="1">
    <citation type="submission" date="2020-05" db="EMBL/GenBank/DDBJ databases">
        <title>Identification and distribution of gene clusters putatively required for synthesis of sphingolipid metabolism inhibitors in phylogenetically diverse species of the filamentous fungus Fusarium.</title>
        <authorList>
            <person name="Kim H.-S."/>
            <person name="Busman M."/>
            <person name="Brown D.W."/>
            <person name="Divon H."/>
            <person name="Uhlig S."/>
            <person name="Proctor R.H."/>
        </authorList>
    </citation>
    <scope>NUCLEOTIDE SEQUENCE [LARGE SCALE GENOMIC DNA]</scope>
    <source>
        <strain evidence="1 2">NRRL 25211</strain>
    </source>
</reference>
<proteinExistence type="predicted"/>
<accession>A0A8H5PBU7</accession>
<organism evidence="1 2">
    <name type="scientific">Fusarium pseudoanthophilum</name>
    <dbReference type="NCBI Taxonomy" id="48495"/>
    <lineage>
        <taxon>Eukaryota</taxon>
        <taxon>Fungi</taxon>
        <taxon>Dikarya</taxon>
        <taxon>Ascomycota</taxon>
        <taxon>Pezizomycotina</taxon>
        <taxon>Sordariomycetes</taxon>
        <taxon>Hypocreomycetidae</taxon>
        <taxon>Hypocreales</taxon>
        <taxon>Nectriaceae</taxon>
        <taxon>Fusarium</taxon>
        <taxon>Fusarium fujikuroi species complex</taxon>
    </lineage>
</organism>
<dbReference type="InterPro" id="IPR050275">
    <property type="entry name" value="PGM_Phosphatase"/>
</dbReference>
<dbReference type="Proteomes" id="UP000544095">
    <property type="component" value="Unassembled WGS sequence"/>
</dbReference>
<dbReference type="InterPro" id="IPR029033">
    <property type="entry name" value="His_PPase_superfam"/>
</dbReference>
<dbReference type="AlphaFoldDB" id="A0A8H5PBU7"/>